<gene>
    <name evidence="2" type="ORF">EJ06DRAFT_526913</name>
</gene>
<dbReference type="EMBL" id="ML996689">
    <property type="protein sequence ID" value="KAF2403322.1"/>
    <property type="molecule type" value="Genomic_DNA"/>
</dbReference>
<dbReference type="AlphaFoldDB" id="A0A6G1I4X1"/>
<organism evidence="2 3">
    <name type="scientific">Trichodelitschia bisporula</name>
    <dbReference type="NCBI Taxonomy" id="703511"/>
    <lineage>
        <taxon>Eukaryota</taxon>
        <taxon>Fungi</taxon>
        <taxon>Dikarya</taxon>
        <taxon>Ascomycota</taxon>
        <taxon>Pezizomycotina</taxon>
        <taxon>Dothideomycetes</taxon>
        <taxon>Dothideomycetes incertae sedis</taxon>
        <taxon>Phaeotrichales</taxon>
        <taxon>Phaeotrichaceae</taxon>
        <taxon>Trichodelitschia</taxon>
    </lineage>
</organism>
<dbReference type="OrthoDB" id="5424209at2759"/>
<dbReference type="Proteomes" id="UP000799640">
    <property type="component" value="Unassembled WGS sequence"/>
</dbReference>
<evidence type="ECO:0000256" key="1">
    <source>
        <dbReference type="SAM" id="MobiDB-lite"/>
    </source>
</evidence>
<name>A0A6G1I4X1_9PEZI</name>
<keyword evidence="3" id="KW-1185">Reference proteome</keyword>
<accession>A0A6G1I4X1</accession>
<evidence type="ECO:0000313" key="2">
    <source>
        <dbReference type="EMBL" id="KAF2403322.1"/>
    </source>
</evidence>
<protein>
    <submittedName>
        <fullName evidence="2">Uncharacterized protein</fullName>
    </submittedName>
</protein>
<feature type="region of interest" description="Disordered" evidence="1">
    <location>
        <begin position="1"/>
        <end position="26"/>
    </location>
</feature>
<proteinExistence type="predicted"/>
<sequence>MWGRAVTPCSRPAVQEHPRRASHSPYEPSEFEAETYFYGFPSQSSRLVARASFNVWMRPKGPEAYLNSVL</sequence>
<evidence type="ECO:0000313" key="3">
    <source>
        <dbReference type="Proteomes" id="UP000799640"/>
    </source>
</evidence>
<reference evidence="2" key="1">
    <citation type="journal article" date="2020" name="Stud. Mycol.">
        <title>101 Dothideomycetes genomes: a test case for predicting lifestyles and emergence of pathogens.</title>
        <authorList>
            <person name="Haridas S."/>
            <person name="Albert R."/>
            <person name="Binder M."/>
            <person name="Bloem J."/>
            <person name="Labutti K."/>
            <person name="Salamov A."/>
            <person name="Andreopoulos B."/>
            <person name="Baker S."/>
            <person name="Barry K."/>
            <person name="Bills G."/>
            <person name="Bluhm B."/>
            <person name="Cannon C."/>
            <person name="Castanera R."/>
            <person name="Culley D."/>
            <person name="Daum C."/>
            <person name="Ezra D."/>
            <person name="Gonzalez J."/>
            <person name="Henrissat B."/>
            <person name="Kuo A."/>
            <person name="Liang C."/>
            <person name="Lipzen A."/>
            <person name="Lutzoni F."/>
            <person name="Magnuson J."/>
            <person name="Mondo S."/>
            <person name="Nolan M."/>
            <person name="Ohm R."/>
            <person name="Pangilinan J."/>
            <person name="Park H.-J."/>
            <person name="Ramirez L."/>
            <person name="Alfaro M."/>
            <person name="Sun H."/>
            <person name="Tritt A."/>
            <person name="Yoshinaga Y."/>
            <person name="Zwiers L.-H."/>
            <person name="Turgeon B."/>
            <person name="Goodwin S."/>
            <person name="Spatafora J."/>
            <person name="Crous P."/>
            <person name="Grigoriev I."/>
        </authorList>
    </citation>
    <scope>NUCLEOTIDE SEQUENCE</scope>
    <source>
        <strain evidence="2">CBS 262.69</strain>
    </source>
</reference>